<evidence type="ECO:0000313" key="2">
    <source>
        <dbReference type="Proteomes" id="UP001213691"/>
    </source>
</evidence>
<keyword evidence="1" id="KW-0808">Transferase</keyword>
<name>A0ABT5TL46_9GAMM</name>
<dbReference type="Proteomes" id="UP001213691">
    <property type="component" value="Unassembled WGS sequence"/>
</dbReference>
<keyword evidence="1" id="KW-0328">Glycosyltransferase</keyword>
<proteinExistence type="predicted"/>
<dbReference type="GO" id="GO:0016757">
    <property type="term" value="F:glycosyltransferase activity"/>
    <property type="evidence" value="ECO:0007669"/>
    <property type="project" value="UniProtKB-KW"/>
</dbReference>
<dbReference type="SUPFAM" id="SSF53756">
    <property type="entry name" value="UDP-Glycosyltransferase/glycogen phosphorylase"/>
    <property type="match status" value="1"/>
</dbReference>
<dbReference type="Gene3D" id="3.40.50.2000">
    <property type="entry name" value="Glycogen Phosphorylase B"/>
    <property type="match status" value="2"/>
</dbReference>
<protein>
    <submittedName>
        <fullName evidence="1">Glycosyltransferase</fullName>
        <ecNumber evidence="1">2.4.-.-</ecNumber>
    </submittedName>
</protein>
<evidence type="ECO:0000313" key="1">
    <source>
        <dbReference type="EMBL" id="MDD8059334.1"/>
    </source>
</evidence>
<keyword evidence="2" id="KW-1185">Reference proteome</keyword>
<comment type="caution">
    <text evidence="1">The sequence shown here is derived from an EMBL/GenBank/DDBJ whole genome shotgun (WGS) entry which is preliminary data.</text>
</comment>
<dbReference type="EC" id="2.4.-.-" evidence="1"/>
<dbReference type="Pfam" id="PF13692">
    <property type="entry name" value="Glyco_trans_1_4"/>
    <property type="match status" value="1"/>
</dbReference>
<dbReference type="PANTHER" id="PTHR12526">
    <property type="entry name" value="GLYCOSYLTRANSFERASE"/>
    <property type="match status" value="1"/>
</dbReference>
<dbReference type="EMBL" id="JAQQPZ010000006">
    <property type="protein sequence ID" value="MDD8059334.1"/>
    <property type="molecule type" value="Genomic_DNA"/>
</dbReference>
<reference evidence="1 2" key="1">
    <citation type="submission" date="2023-02" db="EMBL/GenBank/DDBJ databases">
        <title>Genome sequence of Shewanella metallivivens ER-Te-42B-Light, sp. nov., enriched from sulfide tube worms (Riftia pachyptila) isolated from Explorer Ridge in the Pacific Ocean.</title>
        <authorList>
            <person name="Maltman C."/>
            <person name="Kuzyk S.B."/>
            <person name="Kyndt J.A."/>
            <person name="Yurkov V."/>
        </authorList>
    </citation>
    <scope>NUCLEOTIDE SEQUENCE [LARGE SCALE GENOMIC DNA]</scope>
    <source>
        <strain evidence="1 2">ER-Te-42B-Light</strain>
    </source>
</reference>
<sequence>MKILKLSTNHGGGATIAAERQAEALRSIGCEVKHLFIKQCWEQYEAILEVDGDNIFIKPNMAKYVKTDLIFQNYLVKNRTNVSNTYMSLWKKETEFDQLIFDYIVKEKFDVVHLHWTSNLVSSRLLLDLNEIKVKIVITGHDMNHFTGACHYDAGCNKHTLDCSDCSHLNADSMALISSSHHEKKSTFEQIKPHYIFPSNWLEEEYRASSIGGTLGNKSSSVIRNCVDINFFKPLSNSEREMLRSKLGFHSRELVIVSGAENNHEIRKGFSFFEHAVKKINTKKFGLKSLPKIKFVAFGGGDHILECTHPDVSYQHLGILNEQQVKELFQSADLLSFTSIEENFANIILEALMCGCPVLGFNLGGIPDIVHHNLNGRLVQEVSEDGYSEALCDILLKGIVSDLRETTIAWREGSSVNYSPQYIANELLALYKKVRSTI</sequence>
<gene>
    <name evidence="1" type="ORF">PQR79_09485</name>
</gene>
<accession>A0ABT5TL46</accession>
<dbReference type="RefSeq" id="WP_238102772.1">
    <property type="nucleotide sequence ID" value="NZ_JAQQPZ010000006.1"/>
</dbReference>
<organism evidence="1 2">
    <name type="scientific">Shewanella metallivivens</name>
    <dbReference type="NCBI Taxonomy" id="2872342"/>
    <lineage>
        <taxon>Bacteria</taxon>
        <taxon>Pseudomonadati</taxon>
        <taxon>Pseudomonadota</taxon>
        <taxon>Gammaproteobacteria</taxon>
        <taxon>Alteromonadales</taxon>
        <taxon>Shewanellaceae</taxon>
        <taxon>Shewanella</taxon>
    </lineage>
</organism>